<dbReference type="InterPro" id="IPR028082">
    <property type="entry name" value="Peripla_BP_I"/>
</dbReference>
<dbReference type="EMBL" id="CAEZYR010000077">
    <property type="protein sequence ID" value="CAB4754611.1"/>
    <property type="molecule type" value="Genomic_DNA"/>
</dbReference>
<evidence type="ECO:0000259" key="2">
    <source>
        <dbReference type="Pfam" id="PF13458"/>
    </source>
</evidence>
<dbReference type="AlphaFoldDB" id="A0A6J7FBC6"/>
<organism evidence="4">
    <name type="scientific">freshwater metagenome</name>
    <dbReference type="NCBI Taxonomy" id="449393"/>
    <lineage>
        <taxon>unclassified sequences</taxon>
        <taxon>metagenomes</taxon>
        <taxon>ecological metagenomes</taxon>
    </lineage>
</organism>
<gene>
    <name evidence="3" type="ORF">UFOPK2754_02013</name>
    <name evidence="4" type="ORF">UFOPK3543_00367</name>
</gene>
<dbReference type="InterPro" id="IPR028081">
    <property type="entry name" value="Leu-bd"/>
</dbReference>
<dbReference type="SUPFAM" id="SSF53822">
    <property type="entry name" value="Periplasmic binding protein-like I"/>
    <property type="match status" value="1"/>
</dbReference>
<dbReference type="PROSITE" id="PS51257">
    <property type="entry name" value="PROKAR_LIPOPROTEIN"/>
    <property type="match status" value="1"/>
</dbReference>
<keyword evidence="1" id="KW-0732">Signal</keyword>
<sequence length="467" mass="49558">MLANRSVRFAAGLALLGLLVAACGNHGGSHTASTGASTGTAVSSGAIGGSFGGTATPTTTAAAHLLAALGVDIKRDCPSDYKPDQGVSAGEMLIGQSVPKTGASATLQLFTTGMQAYFDYANAELNGVNGRKLKLVALDDGYEPENTVKNVNDLISRGVFVMSGILGTANNLAVRDTLNDKCIPHLYPSTGSLDWGDVENYPWTVSGAAIPYNVEAKIWVEQLKKQFPKGANVVALENGNSFGGDYEVWFKKYIEGTNIKLTKVEKHDPLVTDVTNQITTLAATKADVVIHMTTGSACTNAMKAVGASGWKPVQIVSGTCKTSIYFAGAGDGAKEALIVAANKEITYAEYDADAAIKTWREQLAKYAKDAPAAISLVPTGWVYGEMLRDALLRAEKLPGGLTRPNVLLAARNTDFKSVYYFDGAQVKLSGKTDTFMLEAGRVEKWTGTTFQKVSDLYNFEGTTKYKP</sequence>
<evidence type="ECO:0000313" key="3">
    <source>
        <dbReference type="EMBL" id="CAB4754611.1"/>
    </source>
</evidence>
<reference evidence="4" key="1">
    <citation type="submission" date="2020-05" db="EMBL/GenBank/DDBJ databases">
        <authorList>
            <person name="Chiriac C."/>
            <person name="Salcher M."/>
            <person name="Ghai R."/>
            <person name="Kavagutti S V."/>
        </authorList>
    </citation>
    <scope>NUCLEOTIDE SEQUENCE</scope>
</reference>
<dbReference type="PANTHER" id="PTHR47235">
    <property type="entry name" value="BLR6548 PROTEIN"/>
    <property type="match status" value="1"/>
</dbReference>
<accession>A0A6J7FBC6</accession>
<protein>
    <submittedName>
        <fullName evidence="4">Unannotated protein</fullName>
    </submittedName>
</protein>
<dbReference type="Gene3D" id="3.40.50.2300">
    <property type="match status" value="2"/>
</dbReference>
<name>A0A6J7FBC6_9ZZZZ</name>
<feature type="domain" description="Leucine-binding protein" evidence="2">
    <location>
        <begin position="94"/>
        <end position="419"/>
    </location>
</feature>
<evidence type="ECO:0000256" key="1">
    <source>
        <dbReference type="ARBA" id="ARBA00022729"/>
    </source>
</evidence>
<dbReference type="CDD" id="cd06343">
    <property type="entry name" value="PBP1_ABC_ligand_binding-like"/>
    <property type="match status" value="1"/>
</dbReference>
<dbReference type="EMBL" id="CAFBMH010000007">
    <property type="protein sequence ID" value="CAB4892371.1"/>
    <property type="molecule type" value="Genomic_DNA"/>
</dbReference>
<dbReference type="Pfam" id="PF13458">
    <property type="entry name" value="Peripla_BP_6"/>
    <property type="match status" value="1"/>
</dbReference>
<evidence type="ECO:0000313" key="4">
    <source>
        <dbReference type="EMBL" id="CAB4892371.1"/>
    </source>
</evidence>
<dbReference type="PANTHER" id="PTHR47235:SF1">
    <property type="entry name" value="BLR6548 PROTEIN"/>
    <property type="match status" value="1"/>
</dbReference>
<proteinExistence type="predicted"/>